<evidence type="ECO:0000256" key="2">
    <source>
        <dbReference type="SAM" id="SignalP"/>
    </source>
</evidence>
<keyword evidence="4" id="KW-1185">Reference proteome</keyword>
<feature type="compositionally biased region" description="Polar residues" evidence="1">
    <location>
        <begin position="192"/>
        <end position="201"/>
    </location>
</feature>
<proteinExistence type="predicted"/>
<dbReference type="OrthoDB" id="5406216at2759"/>
<protein>
    <submittedName>
        <fullName evidence="3">ADL190Cp</fullName>
    </submittedName>
</protein>
<dbReference type="EMBL" id="AE016817">
    <property type="protein sequence ID" value="AAS51730.1"/>
    <property type="molecule type" value="Genomic_DNA"/>
</dbReference>
<evidence type="ECO:0000313" key="4">
    <source>
        <dbReference type="Proteomes" id="UP000000591"/>
    </source>
</evidence>
<accession>Q75AW0</accession>
<gene>
    <name evidence="3" type="ORF">AGOS_ADL190C</name>
</gene>
<dbReference type="Pfam" id="PF17056">
    <property type="entry name" value="KRE1"/>
    <property type="match status" value="1"/>
</dbReference>
<feature type="chain" id="PRO_5004286698" evidence="2">
    <location>
        <begin position="19"/>
        <end position="338"/>
    </location>
</feature>
<dbReference type="GO" id="GO:0031505">
    <property type="term" value="P:fungal-type cell wall organization"/>
    <property type="evidence" value="ECO:0007669"/>
    <property type="project" value="InterPro"/>
</dbReference>
<feature type="compositionally biased region" description="Low complexity" evidence="1">
    <location>
        <begin position="90"/>
        <end position="191"/>
    </location>
</feature>
<keyword evidence="2" id="KW-0732">Signal</keyword>
<dbReference type="InParanoid" id="Q75AW0"/>
<reference evidence="3 4" key="1">
    <citation type="journal article" date="2004" name="Science">
        <title>The Ashbya gossypii genome as a tool for mapping the ancient Saccharomyces cerevisiae genome.</title>
        <authorList>
            <person name="Dietrich F.S."/>
            <person name="Voegeli S."/>
            <person name="Brachat S."/>
            <person name="Lerch A."/>
            <person name="Gates K."/>
            <person name="Steiner S."/>
            <person name="Mohr C."/>
            <person name="Pohlmann R."/>
            <person name="Luedi P."/>
            <person name="Choi S."/>
            <person name="Wing R.A."/>
            <person name="Flavier A."/>
            <person name="Gaffney T.D."/>
            <person name="Philippsen P."/>
        </authorList>
    </citation>
    <scope>NUCLEOTIDE SEQUENCE [LARGE SCALE GENOMIC DNA]</scope>
    <source>
        <strain evidence="4">ATCC 10895 / CBS 109.51 / FGSC 9923 / NRRL Y-1056</strain>
    </source>
</reference>
<feature type="region of interest" description="Disordered" evidence="1">
    <location>
        <begin position="90"/>
        <end position="215"/>
    </location>
</feature>
<sequence>MLVGRTQLLLLLASSVTAASPEPGRLSVDLVENEVVNGDIEGMMPVNKAPADDVAAAAAAAPAVAPAAAPAQANQPAAAAPAAQANQPAAAAPAAQANEPAAAAQANQPAAAAPAAQANQPAAAAPAAQANQPAAAAPAAQANEPAAAAQANQPAAAAPAAQANQPAAAAPAAQANEPAAAAQANQPAAQATHSKSTTASPTKAKDGSESTGVPDPSTILDYWTHDGVWHTTDSYATIIDHGSFKTTLRQTTSYWFHTTLPDGSVSAYQSAYFQPFSKLYESVDTPKSGEVGMGTLSGSIGVVKPPVYVDNQGGAGTIQNNISLFSLCGTVLLVMSLL</sequence>
<reference evidence="4" key="2">
    <citation type="journal article" date="2013" name="G3 (Bethesda)">
        <title>Genomes of Ashbya fungi isolated from insects reveal four mating-type loci, numerous translocations, lack of transposons, and distinct gene duplications.</title>
        <authorList>
            <person name="Dietrich F.S."/>
            <person name="Voegeli S."/>
            <person name="Kuo S."/>
            <person name="Philippsen P."/>
        </authorList>
    </citation>
    <scope>GENOME REANNOTATION</scope>
    <source>
        <strain evidence="4">ATCC 10895 / CBS 109.51 / FGSC 9923 / NRRL Y-1056</strain>
    </source>
</reference>
<dbReference type="OMA" id="RAPTSMW"/>
<dbReference type="Proteomes" id="UP000000591">
    <property type="component" value="Chromosome IV"/>
</dbReference>
<organism evidence="3 4">
    <name type="scientific">Eremothecium gossypii (strain ATCC 10895 / CBS 109.51 / FGSC 9923 / NRRL Y-1056)</name>
    <name type="common">Yeast</name>
    <name type="synonym">Ashbya gossypii</name>
    <dbReference type="NCBI Taxonomy" id="284811"/>
    <lineage>
        <taxon>Eukaryota</taxon>
        <taxon>Fungi</taxon>
        <taxon>Dikarya</taxon>
        <taxon>Ascomycota</taxon>
        <taxon>Saccharomycotina</taxon>
        <taxon>Saccharomycetes</taxon>
        <taxon>Saccharomycetales</taxon>
        <taxon>Saccharomycetaceae</taxon>
        <taxon>Eremothecium</taxon>
    </lineage>
</organism>
<dbReference type="RefSeq" id="NP_983906.1">
    <property type="nucleotide sequence ID" value="NM_209259.1"/>
</dbReference>
<feature type="signal peptide" evidence="2">
    <location>
        <begin position="1"/>
        <end position="18"/>
    </location>
</feature>
<dbReference type="STRING" id="284811.Q75AW0"/>
<dbReference type="GeneID" id="4620048"/>
<evidence type="ECO:0000313" key="3">
    <source>
        <dbReference type="EMBL" id="AAS51730.1"/>
    </source>
</evidence>
<dbReference type="InterPro" id="IPR031452">
    <property type="entry name" value="Kre1"/>
</dbReference>
<evidence type="ECO:0000256" key="1">
    <source>
        <dbReference type="SAM" id="MobiDB-lite"/>
    </source>
</evidence>
<name>Q75AW0_EREGS</name>
<dbReference type="KEGG" id="ago:AGOS_ADL190C"/>
<dbReference type="HOGENOM" id="CLU_821297_0_0_1"/>
<dbReference type="AlphaFoldDB" id="Q75AW0"/>